<evidence type="ECO:0000256" key="4">
    <source>
        <dbReference type="ARBA" id="ARBA00022777"/>
    </source>
</evidence>
<proteinExistence type="predicted"/>
<evidence type="ECO:0000256" key="3">
    <source>
        <dbReference type="ARBA" id="ARBA00022679"/>
    </source>
</evidence>
<dbReference type="Pfam" id="PF02518">
    <property type="entry name" value="HATPase_c"/>
    <property type="match status" value="1"/>
</dbReference>
<keyword evidence="5" id="KW-0902">Two-component regulatory system</keyword>
<comment type="catalytic activity">
    <reaction evidence="1">
        <text>ATP + protein L-histidine = ADP + protein N-phospho-L-histidine.</text>
        <dbReference type="EC" id="2.7.13.3"/>
    </reaction>
</comment>
<gene>
    <name evidence="7" type="ORF">C1I98_39525</name>
</gene>
<evidence type="ECO:0000256" key="1">
    <source>
        <dbReference type="ARBA" id="ARBA00000085"/>
    </source>
</evidence>
<dbReference type="InterPro" id="IPR036890">
    <property type="entry name" value="HATPase_C_sf"/>
</dbReference>
<organism evidence="7 8">
    <name type="scientific">Spongiactinospora gelatinilytica</name>
    <dbReference type="NCBI Taxonomy" id="2666298"/>
    <lineage>
        <taxon>Bacteria</taxon>
        <taxon>Bacillati</taxon>
        <taxon>Actinomycetota</taxon>
        <taxon>Actinomycetes</taxon>
        <taxon>Streptosporangiales</taxon>
        <taxon>Streptosporangiaceae</taxon>
        <taxon>Spongiactinospora</taxon>
    </lineage>
</organism>
<evidence type="ECO:0000313" key="7">
    <source>
        <dbReference type="EMBL" id="PZG14572.1"/>
    </source>
</evidence>
<keyword evidence="8" id="KW-1185">Reference proteome</keyword>
<dbReference type="PANTHER" id="PTHR24421:SF10">
    <property type="entry name" value="NITRATE_NITRITE SENSOR PROTEIN NARQ"/>
    <property type="match status" value="1"/>
</dbReference>
<dbReference type="AlphaFoldDB" id="A0A2W2DRJ5"/>
<reference evidence="7 8" key="1">
    <citation type="submission" date="2018-01" db="EMBL/GenBank/DDBJ databases">
        <title>Draft genome sequence of Sphaerisporangium sp. 7K107.</title>
        <authorList>
            <person name="Sahin N."/>
            <person name="Saygin H."/>
            <person name="Ay H."/>
        </authorList>
    </citation>
    <scope>NUCLEOTIDE SEQUENCE [LARGE SCALE GENOMIC DNA]</scope>
    <source>
        <strain evidence="7 8">7K107</strain>
    </source>
</reference>
<dbReference type="EC" id="2.7.13.3" evidence="2"/>
<evidence type="ECO:0000256" key="5">
    <source>
        <dbReference type="ARBA" id="ARBA00023012"/>
    </source>
</evidence>
<name>A0A2W2DRJ5_9ACTN</name>
<dbReference type="InterPro" id="IPR050482">
    <property type="entry name" value="Sensor_HK_TwoCompSys"/>
</dbReference>
<sequence length="136" mass="13950">MSAAGPYGLWTLAEAVRAGGLPVDLEVAEPDGPVPAHLGAAVHRVVQESLTNVMRHAGPTHAVVRVAQEPSTSREPGVLVVEITDRGRGSTAAVPAEGRGMAGMRARVQAAGGQFTAGPREGGGFRVVARFPRPTA</sequence>
<keyword evidence="3" id="KW-0808">Transferase</keyword>
<protein>
    <recommendedName>
        <fullName evidence="2">histidine kinase</fullName>
        <ecNumber evidence="2">2.7.13.3</ecNumber>
    </recommendedName>
</protein>
<dbReference type="InterPro" id="IPR003594">
    <property type="entry name" value="HATPase_dom"/>
</dbReference>
<comment type="caution">
    <text evidence="7">The sequence shown here is derived from an EMBL/GenBank/DDBJ whole genome shotgun (WGS) entry which is preliminary data.</text>
</comment>
<dbReference type="GO" id="GO:0000160">
    <property type="term" value="P:phosphorelay signal transduction system"/>
    <property type="evidence" value="ECO:0007669"/>
    <property type="project" value="UniProtKB-KW"/>
</dbReference>
<evidence type="ECO:0000256" key="2">
    <source>
        <dbReference type="ARBA" id="ARBA00012438"/>
    </source>
</evidence>
<dbReference type="GO" id="GO:0004673">
    <property type="term" value="F:protein histidine kinase activity"/>
    <property type="evidence" value="ECO:0007669"/>
    <property type="project" value="UniProtKB-EC"/>
</dbReference>
<dbReference type="Gene3D" id="3.30.565.10">
    <property type="entry name" value="Histidine kinase-like ATPase, C-terminal domain"/>
    <property type="match status" value="1"/>
</dbReference>
<dbReference type="EMBL" id="POUA01000819">
    <property type="protein sequence ID" value="PZG14572.1"/>
    <property type="molecule type" value="Genomic_DNA"/>
</dbReference>
<dbReference type="PANTHER" id="PTHR24421">
    <property type="entry name" value="NITRATE/NITRITE SENSOR PROTEIN NARX-RELATED"/>
    <property type="match status" value="1"/>
</dbReference>
<dbReference type="SUPFAM" id="SSF55874">
    <property type="entry name" value="ATPase domain of HSP90 chaperone/DNA topoisomerase II/histidine kinase"/>
    <property type="match status" value="1"/>
</dbReference>
<evidence type="ECO:0000313" key="8">
    <source>
        <dbReference type="Proteomes" id="UP000248544"/>
    </source>
</evidence>
<evidence type="ECO:0000259" key="6">
    <source>
        <dbReference type="Pfam" id="PF02518"/>
    </source>
</evidence>
<accession>A0A2W2DRJ5</accession>
<dbReference type="CDD" id="cd16917">
    <property type="entry name" value="HATPase_UhpB-NarQ-NarX-like"/>
    <property type="match status" value="1"/>
</dbReference>
<dbReference type="Proteomes" id="UP000248544">
    <property type="component" value="Unassembled WGS sequence"/>
</dbReference>
<keyword evidence="4" id="KW-0418">Kinase</keyword>
<feature type="domain" description="Histidine kinase/HSP90-like ATPase" evidence="6">
    <location>
        <begin position="41"/>
        <end position="134"/>
    </location>
</feature>